<keyword evidence="2" id="KW-0732">Signal</keyword>
<dbReference type="AlphaFoldDB" id="A0A4Y8MK33"/>
<dbReference type="SUPFAM" id="SSF53822">
    <property type="entry name" value="Periplasmic binding protein-like I"/>
    <property type="match status" value="1"/>
</dbReference>
<evidence type="ECO:0000259" key="3">
    <source>
        <dbReference type="Pfam" id="PF13458"/>
    </source>
</evidence>
<name>A0A4Y8MK33_9BURK</name>
<feature type="domain" description="Leucine-binding protein" evidence="3">
    <location>
        <begin position="30"/>
        <end position="369"/>
    </location>
</feature>
<evidence type="ECO:0000313" key="4">
    <source>
        <dbReference type="EMBL" id="TFE37802.1"/>
    </source>
</evidence>
<dbReference type="CDD" id="cd19989">
    <property type="entry name" value="PBP1_SBP-like"/>
    <property type="match status" value="1"/>
</dbReference>
<comment type="similarity">
    <text evidence="1">Belongs to the leucine-binding protein family.</text>
</comment>
<dbReference type="Proteomes" id="UP000297385">
    <property type="component" value="Unassembled WGS sequence"/>
</dbReference>
<evidence type="ECO:0000313" key="5">
    <source>
        <dbReference type="Proteomes" id="UP000297385"/>
    </source>
</evidence>
<dbReference type="PROSITE" id="PS51318">
    <property type="entry name" value="TAT"/>
    <property type="match status" value="1"/>
</dbReference>
<dbReference type="RefSeq" id="WP_134466319.1">
    <property type="nucleotide sequence ID" value="NZ_JBHMFL010000148.1"/>
</dbReference>
<sequence>MTMNRRNFLIGAAGVGLASIVRPAASQPDPIRIGVPTGITGNWSALGAQVQRACKLFEKSTNAKGGIDGRQVQFFYEDTQGDPAACVRKTTELIEGRGVKLITGIISSGESLAVMPRLNDWNALYVATISGVGSLTATNFVPNAFRTCTSGPMRARAISLWLAKSPKKKFFTIAQDYAWGKSSLATFEGLISQLNKESVGNVLTPLGTKDYSSYITRIRGSNPDVLYVAMSGDDATAFLKQAGQYRLSDRMQIVTEVLDLLNTRPLGDAGVGLHGVSQYNYAINAPANVEFVRMFRSEYNDIPDTWEGETWQGLNFLAEAIRRAKSVDPIAVRTALNDLEIESVKGKVKLRGCDHQAEQSVFVGRLDKNSDVPYPTPKIIETIPARAAVPACRRDTF</sequence>
<accession>A0A4Y8MK33</accession>
<comment type="caution">
    <text evidence="4">The sequence shown here is derived from an EMBL/GenBank/DDBJ whole genome shotgun (WGS) entry which is preliminary data.</text>
</comment>
<gene>
    <name evidence="4" type="ORF">E2553_41200</name>
</gene>
<evidence type="ECO:0000256" key="1">
    <source>
        <dbReference type="ARBA" id="ARBA00010062"/>
    </source>
</evidence>
<dbReference type="Pfam" id="PF13458">
    <property type="entry name" value="Peripla_BP_6"/>
    <property type="match status" value="1"/>
</dbReference>
<proteinExistence type="inferred from homology"/>
<organism evidence="4 5">
    <name type="scientific">Paraburkholderia dipogonis</name>
    <dbReference type="NCBI Taxonomy" id="1211383"/>
    <lineage>
        <taxon>Bacteria</taxon>
        <taxon>Pseudomonadati</taxon>
        <taxon>Pseudomonadota</taxon>
        <taxon>Betaproteobacteria</taxon>
        <taxon>Burkholderiales</taxon>
        <taxon>Burkholderiaceae</taxon>
        <taxon>Paraburkholderia</taxon>
    </lineage>
</organism>
<dbReference type="InterPro" id="IPR051010">
    <property type="entry name" value="BCAA_transport"/>
</dbReference>
<dbReference type="InterPro" id="IPR028082">
    <property type="entry name" value="Peripla_BP_I"/>
</dbReference>
<reference evidence="4 5" key="1">
    <citation type="submission" date="2019-03" db="EMBL/GenBank/DDBJ databases">
        <title>Complete Genome Sequence of Paraburkholderia dipogonis ICMP 19430T, a Nitrogen-fixing Symbiont of the South African Invasive Legume Dipogon lignosus in New Zealand.</title>
        <authorList>
            <person name="De Meyer S.E."/>
        </authorList>
    </citation>
    <scope>NUCLEOTIDE SEQUENCE [LARGE SCALE GENOMIC DNA]</scope>
    <source>
        <strain evidence="4 5">ICMP 19430</strain>
    </source>
</reference>
<dbReference type="Gene3D" id="3.40.50.2300">
    <property type="match status" value="2"/>
</dbReference>
<dbReference type="InterPro" id="IPR028081">
    <property type="entry name" value="Leu-bd"/>
</dbReference>
<evidence type="ECO:0000256" key="2">
    <source>
        <dbReference type="ARBA" id="ARBA00022729"/>
    </source>
</evidence>
<dbReference type="GeneID" id="97310763"/>
<dbReference type="InterPro" id="IPR006311">
    <property type="entry name" value="TAT_signal"/>
</dbReference>
<dbReference type="EMBL" id="SNVI01000005">
    <property type="protein sequence ID" value="TFE37802.1"/>
    <property type="molecule type" value="Genomic_DNA"/>
</dbReference>
<protein>
    <submittedName>
        <fullName evidence="4">Branched-chain amino acid ABC transporter substrate-binding protein</fullName>
    </submittedName>
</protein>
<dbReference type="PANTHER" id="PTHR30483">
    <property type="entry name" value="LEUCINE-SPECIFIC-BINDING PROTEIN"/>
    <property type="match status" value="1"/>
</dbReference>